<dbReference type="SUPFAM" id="SSF54534">
    <property type="entry name" value="FKBP-like"/>
    <property type="match status" value="1"/>
</dbReference>
<sequence length="593" mass="66809">MLAPRSARFSNVLCGGLALFSLIVFATACSPRSGGDDTPSGTEWAPGEIARFGDFRLDRETLDRFIVERLAEERPVPGTDLETWYRERISEYMIEVQLLQQAREAGRDRSPEFIASRASARSQIETELCLRHQTSQLPPIERADLEAEYERNLDLFNKPERRLTLHLYRRAGDEEARATARAELDRLRDRILQGDDFGRLARAHSDSESRHRGGELGWLFQGELPDAIDRVVFGLEEGVPSRPLVTEDGVHLLMVQTITPARAVSLIEALPILHEQILQERVEEVIRPIVERDSSDFGMPDQAELLALLRSGDAEALLLQDGDYQLDVGDFRRRLALLSEQQSTEARAQPAHPWSVLQALRTREKLRRVCEQEAWLAEGALAAAVERWEREQLVSAQRRQVLRDQAAADEARLRLYHSQNPDQFSTPVRWNLRRLRIALDAEASATMAALEAASQDDQASVDSLQMALGGQVESLPPQRVLELRQIASVLPALIAPLEPGQLSAPLRTLEHLEIYQLVSREEPVPASFEAARERVITNFVRQHAAALYQQYLDQTFAEQALRIDAEALAQLVEAELPQPDISAERLSQLLEAL</sequence>
<dbReference type="PROSITE" id="PS50198">
    <property type="entry name" value="PPIC_PPIASE_2"/>
    <property type="match status" value="1"/>
</dbReference>
<keyword evidence="7" id="KW-1185">Reference proteome</keyword>
<evidence type="ECO:0000256" key="3">
    <source>
        <dbReference type="ARBA" id="ARBA00013194"/>
    </source>
</evidence>
<dbReference type="Proteomes" id="UP000066624">
    <property type="component" value="Chromosome"/>
</dbReference>
<accession>A0A0K0XV78</accession>
<dbReference type="STRING" id="1579979.WM2015_1153"/>
<dbReference type="Gene3D" id="1.10.4030.10">
    <property type="entry name" value="Porin chaperone SurA, peptide-binding domain"/>
    <property type="match status" value="1"/>
</dbReference>
<dbReference type="OrthoDB" id="5706698at2"/>
<dbReference type="Pfam" id="PF00639">
    <property type="entry name" value="Rotamase"/>
    <property type="match status" value="1"/>
</dbReference>
<proteinExistence type="inferred from homology"/>
<comment type="catalytic activity">
    <reaction evidence="1">
        <text>[protein]-peptidylproline (omega=180) = [protein]-peptidylproline (omega=0)</text>
        <dbReference type="Rhea" id="RHEA:16237"/>
        <dbReference type="Rhea" id="RHEA-COMP:10747"/>
        <dbReference type="Rhea" id="RHEA-COMP:10748"/>
        <dbReference type="ChEBI" id="CHEBI:83833"/>
        <dbReference type="ChEBI" id="CHEBI:83834"/>
        <dbReference type="EC" id="5.2.1.8"/>
    </reaction>
</comment>
<dbReference type="InterPro" id="IPR023058">
    <property type="entry name" value="PPIase_PpiC_CS"/>
</dbReference>
<dbReference type="PROSITE" id="PS01096">
    <property type="entry name" value="PPIC_PPIASE_1"/>
    <property type="match status" value="1"/>
</dbReference>
<organism evidence="6 7">
    <name type="scientific">Wenzhouxiangella marina</name>
    <dbReference type="NCBI Taxonomy" id="1579979"/>
    <lineage>
        <taxon>Bacteria</taxon>
        <taxon>Pseudomonadati</taxon>
        <taxon>Pseudomonadota</taxon>
        <taxon>Gammaproteobacteria</taxon>
        <taxon>Chromatiales</taxon>
        <taxon>Wenzhouxiangellaceae</taxon>
        <taxon>Wenzhouxiangella</taxon>
    </lineage>
</organism>
<dbReference type="Gene3D" id="3.10.50.40">
    <property type="match status" value="2"/>
</dbReference>
<dbReference type="PROSITE" id="PS51257">
    <property type="entry name" value="PROKAR_LIPOPROTEIN"/>
    <property type="match status" value="1"/>
</dbReference>
<dbReference type="EMBL" id="CP012154">
    <property type="protein sequence ID" value="AKS41527.1"/>
    <property type="molecule type" value="Genomic_DNA"/>
</dbReference>
<name>A0A0K0XV78_9GAMM</name>
<keyword evidence="4" id="KW-0413">Isomerase</keyword>
<evidence type="ECO:0000256" key="1">
    <source>
        <dbReference type="ARBA" id="ARBA00000971"/>
    </source>
</evidence>
<protein>
    <recommendedName>
        <fullName evidence="3">peptidylprolyl isomerase</fullName>
        <ecNumber evidence="3">5.2.1.8</ecNumber>
    </recommendedName>
</protein>
<evidence type="ECO:0000259" key="5">
    <source>
        <dbReference type="PROSITE" id="PS50198"/>
    </source>
</evidence>
<evidence type="ECO:0000256" key="2">
    <source>
        <dbReference type="ARBA" id="ARBA00007656"/>
    </source>
</evidence>
<dbReference type="PATRIC" id="fig|1579979.3.peg.1181"/>
<dbReference type="PANTHER" id="PTHR47245">
    <property type="entry name" value="PEPTIDYLPROLYL ISOMERASE"/>
    <property type="match status" value="1"/>
</dbReference>
<evidence type="ECO:0000256" key="4">
    <source>
        <dbReference type="ARBA" id="ARBA00023110"/>
    </source>
</evidence>
<reference evidence="6 7" key="1">
    <citation type="submission" date="2015-07" db="EMBL/GenBank/DDBJ databases">
        <authorList>
            <person name="Noorani M."/>
        </authorList>
    </citation>
    <scope>NUCLEOTIDE SEQUENCE [LARGE SCALE GENOMIC DNA]</scope>
    <source>
        <strain evidence="6 7">KCTC 42284</strain>
    </source>
</reference>
<dbReference type="RefSeq" id="WP_049725165.1">
    <property type="nucleotide sequence ID" value="NZ_CP012154.1"/>
</dbReference>
<dbReference type="GO" id="GO:0003755">
    <property type="term" value="F:peptidyl-prolyl cis-trans isomerase activity"/>
    <property type="evidence" value="ECO:0007669"/>
    <property type="project" value="UniProtKB-KW"/>
</dbReference>
<dbReference type="KEGG" id="wma:WM2015_1153"/>
<dbReference type="InterPro" id="IPR000297">
    <property type="entry name" value="PPIase_PpiC"/>
</dbReference>
<dbReference type="AlphaFoldDB" id="A0A0K0XV78"/>
<keyword evidence="4" id="KW-0697">Rotamase</keyword>
<evidence type="ECO:0000313" key="6">
    <source>
        <dbReference type="EMBL" id="AKS41527.1"/>
    </source>
</evidence>
<comment type="similarity">
    <text evidence="2">Belongs to the PpiC/parvulin rotamase family.</text>
</comment>
<dbReference type="PANTHER" id="PTHR47245:SF2">
    <property type="entry name" value="PEPTIDYL-PROLYL CIS-TRANS ISOMERASE HP_0175-RELATED"/>
    <property type="match status" value="1"/>
</dbReference>
<dbReference type="InterPro" id="IPR046357">
    <property type="entry name" value="PPIase_dom_sf"/>
</dbReference>
<dbReference type="EC" id="5.2.1.8" evidence="3"/>
<evidence type="ECO:0000313" key="7">
    <source>
        <dbReference type="Proteomes" id="UP000066624"/>
    </source>
</evidence>
<feature type="domain" description="PpiC" evidence="5">
    <location>
        <begin position="159"/>
        <end position="257"/>
    </location>
</feature>
<dbReference type="InterPro" id="IPR050245">
    <property type="entry name" value="PrsA_foldase"/>
</dbReference>
<gene>
    <name evidence="6" type="ORF">WM2015_1153</name>
</gene>